<dbReference type="VEuPathDB" id="TrichDB:TRFO_32773"/>
<proteinExistence type="inferred from homology"/>
<dbReference type="Proteomes" id="UP000179807">
    <property type="component" value="Unassembled WGS sequence"/>
</dbReference>
<feature type="domain" description="Serine/threonine specific protein phosphatases" evidence="5">
    <location>
        <begin position="108"/>
        <end position="113"/>
    </location>
</feature>
<dbReference type="OrthoDB" id="1930084at2759"/>
<accession>A0A1J4JTA6</accession>
<keyword evidence="3" id="KW-0464">Manganese</keyword>
<dbReference type="EC" id="3.1.3.16" evidence="4"/>
<dbReference type="GeneID" id="94843387"/>
<dbReference type="InterPro" id="IPR047129">
    <property type="entry name" value="PPA2-like"/>
</dbReference>
<evidence type="ECO:0000256" key="1">
    <source>
        <dbReference type="ARBA" id="ARBA00022723"/>
    </source>
</evidence>
<dbReference type="GO" id="GO:0046872">
    <property type="term" value="F:metal ion binding"/>
    <property type="evidence" value="ECO:0007669"/>
    <property type="project" value="UniProtKB-KW"/>
</dbReference>
<dbReference type="PANTHER" id="PTHR45619">
    <property type="entry name" value="SERINE/THREONINE-PROTEIN PHOSPHATASE PP2A-RELATED"/>
    <property type="match status" value="1"/>
</dbReference>
<name>A0A1J4JTA6_9EUKA</name>
<dbReference type="SUPFAM" id="SSF56300">
    <property type="entry name" value="Metallo-dependent phosphatases"/>
    <property type="match status" value="1"/>
</dbReference>
<dbReference type="PROSITE" id="PS00125">
    <property type="entry name" value="SER_THR_PHOSPHATASE"/>
    <property type="match status" value="1"/>
</dbReference>
<dbReference type="InterPro" id="IPR006186">
    <property type="entry name" value="Ser/Thr-sp_prot-phosphatase"/>
</dbReference>
<dbReference type="RefSeq" id="XP_068353637.1">
    <property type="nucleotide sequence ID" value="XM_068508683.1"/>
</dbReference>
<dbReference type="AlphaFoldDB" id="A0A1J4JTA6"/>
<sequence>MFDVNKLIQTLSDCQVPDERDLAPLFAKATELLQNEQNIKRLSSPITVCGDIHGQFFDLQELFRVGGECPDTNYIFLGDYVDRGYHSVESFLLLLSLFVRYPYRITLLRGNHEARQTTQAYGFYDECVRKFGSANIWKSCTDLFDLFPIAALIDNQIFCVHGGLSPDIHNLEDISSIDRKCEPPNIGPYCDLLWSDPDDIEGFNQSPRGAGYLFGGDVVRAFNEQNKTTFICRAHQLMMDGYGLMFDDSLATVWSAPNYCYRSGNVASILEFDERLNRSFKIFEATPANECRNSLQPPVLEYFS</sequence>
<dbReference type="PRINTS" id="PR00114">
    <property type="entry name" value="STPHPHTASE"/>
</dbReference>
<dbReference type="Gene3D" id="3.60.21.10">
    <property type="match status" value="1"/>
</dbReference>
<dbReference type="GO" id="GO:0004722">
    <property type="term" value="F:protein serine/threonine phosphatase activity"/>
    <property type="evidence" value="ECO:0007669"/>
    <property type="project" value="UniProtKB-EC"/>
</dbReference>
<gene>
    <name evidence="6" type="primary">Ppx4</name>
    <name evidence="6" type="ORF">TRFO_32773</name>
</gene>
<evidence type="ECO:0000256" key="3">
    <source>
        <dbReference type="ARBA" id="ARBA00023211"/>
    </source>
</evidence>
<dbReference type="Pfam" id="PF00149">
    <property type="entry name" value="Metallophos"/>
    <property type="match status" value="1"/>
</dbReference>
<dbReference type="CDD" id="cd07415">
    <property type="entry name" value="MPP_PP2A_PP4_PP6"/>
    <property type="match status" value="1"/>
</dbReference>
<evidence type="ECO:0000313" key="6">
    <source>
        <dbReference type="EMBL" id="OHT00501.1"/>
    </source>
</evidence>
<evidence type="ECO:0000256" key="4">
    <source>
        <dbReference type="RuleBase" id="RU004273"/>
    </source>
</evidence>
<evidence type="ECO:0000259" key="5">
    <source>
        <dbReference type="PROSITE" id="PS00125"/>
    </source>
</evidence>
<dbReference type="EMBL" id="MLAK01000951">
    <property type="protein sequence ID" value="OHT00501.1"/>
    <property type="molecule type" value="Genomic_DNA"/>
</dbReference>
<reference evidence="6" key="1">
    <citation type="submission" date="2016-10" db="EMBL/GenBank/DDBJ databases">
        <authorList>
            <person name="Benchimol M."/>
            <person name="Almeida L.G."/>
            <person name="Vasconcelos A.T."/>
            <person name="Perreira-Neves A."/>
            <person name="Rosa I.A."/>
            <person name="Tasca T."/>
            <person name="Bogo M.R."/>
            <person name="de Souza W."/>
        </authorList>
    </citation>
    <scope>NUCLEOTIDE SEQUENCE [LARGE SCALE GENOMIC DNA]</scope>
    <source>
        <strain evidence="6">K</strain>
    </source>
</reference>
<comment type="catalytic activity">
    <reaction evidence="4">
        <text>O-phospho-L-threonyl-[protein] + H2O = L-threonyl-[protein] + phosphate</text>
        <dbReference type="Rhea" id="RHEA:47004"/>
        <dbReference type="Rhea" id="RHEA-COMP:11060"/>
        <dbReference type="Rhea" id="RHEA-COMP:11605"/>
        <dbReference type="ChEBI" id="CHEBI:15377"/>
        <dbReference type="ChEBI" id="CHEBI:30013"/>
        <dbReference type="ChEBI" id="CHEBI:43474"/>
        <dbReference type="ChEBI" id="CHEBI:61977"/>
        <dbReference type="EC" id="3.1.3.16"/>
    </reaction>
</comment>
<keyword evidence="2 4" id="KW-0378">Hydrolase</keyword>
<dbReference type="SMART" id="SM00156">
    <property type="entry name" value="PP2Ac"/>
    <property type="match status" value="1"/>
</dbReference>
<organism evidence="6 7">
    <name type="scientific">Tritrichomonas foetus</name>
    <dbReference type="NCBI Taxonomy" id="1144522"/>
    <lineage>
        <taxon>Eukaryota</taxon>
        <taxon>Metamonada</taxon>
        <taxon>Parabasalia</taxon>
        <taxon>Tritrichomonadida</taxon>
        <taxon>Tritrichomonadidae</taxon>
        <taxon>Tritrichomonas</taxon>
    </lineage>
</organism>
<dbReference type="InterPro" id="IPR029052">
    <property type="entry name" value="Metallo-depent_PP-like"/>
</dbReference>
<keyword evidence="1" id="KW-0479">Metal-binding</keyword>
<keyword evidence="7" id="KW-1185">Reference proteome</keyword>
<protein>
    <recommendedName>
        <fullName evidence="4">Serine/threonine-protein phosphatase</fullName>
        <ecNumber evidence="4">3.1.3.16</ecNumber>
    </recommendedName>
</protein>
<comment type="similarity">
    <text evidence="4">Belongs to the PPP phosphatase family.</text>
</comment>
<evidence type="ECO:0000313" key="7">
    <source>
        <dbReference type="Proteomes" id="UP000179807"/>
    </source>
</evidence>
<dbReference type="InterPro" id="IPR004843">
    <property type="entry name" value="Calcineurin-like_PHP"/>
</dbReference>
<evidence type="ECO:0000256" key="2">
    <source>
        <dbReference type="ARBA" id="ARBA00022801"/>
    </source>
</evidence>
<comment type="caution">
    <text evidence="6">The sequence shown here is derived from an EMBL/GenBank/DDBJ whole genome shotgun (WGS) entry which is preliminary data.</text>
</comment>